<evidence type="ECO:0000256" key="1">
    <source>
        <dbReference type="ARBA" id="ARBA00010552"/>
    </source>
</evidence>
<dbReference type="PANTHER" id="PTHR11803">
    <property type="entry name" value="2-IMINOBUTANOATE/2-IMINOPROPANOATE DEAMINASE RIDA"/>
    <property type="match status" value="1"/>
</dbReference>
<dbReference type="GO" id="GO:0019239">
    <property type="term" value="F:deaminase activity"/>
    <property type="evidence" value="ECO:0007669"/>
    <property type="project" value="TreeGrafter"/>
</dbReference>
<dbReference type="InterPro" id="IPR019897">
    <property type="entry name" value="RidA_CS"/>
</dbReference>
<dbReference type="GO" id="GO:0005829">
    <property type="term" value="C:cytosol"/>
    <property type="evidence" value="ECO:0007669"/>
    <property type="project" value="TreeGrafter"/>
</dbReference>
<dbReference type="SUPFAM" id="SSF55298">
    <property type="entry name" value="YjgF-like"/>
    <property type="match status" value="1"/>
</dbReference>
<dbReference type="InterPro" id="IPR006056">
    <property type="entry name" value="RidA"/>
</dbReference>
<dbReference type="InterPro" id="IPR006175">
    <property type="entry name" value="YjgF/YER057c/UK114"/>
</dbReference>
<comment type="similarity">
    <text evidence="1">Belongs to the RutC family.</text>
</comment>
<reference evidence="2" key="1">
    <citation type="submission" date="2020-11" db="EMBL/GenBank/DDBJ databases">
        <authorList>
            <person name="Tran Van P."/>
        </authorList>
    </citation>
    <scope>NUCLEOTIDE SEQUENCE</scope>
</reference>
<organism evidence="2">
    <name type="scientific">Cyprideis torosa</name>
    <dbReference type="NCBI Taxonomy" id="163714"/>
    <lineage>
        <taxon>Eukaryota</taxon>
        <taxon>Metazoa</taxon>
        <taxon>Ecdysozoa</taxon>
        <taxon>Arthropoda</taxon>
        <taxon>Crustacea</taxon>
        <taxon>Oligostraca</taxon>
        <taxon>Ostracoda</taxon>
        <taxon>Podocopa</taxon>
        <taxon>Podocopida</taxon>
        <taxon>Cytherocopina</taxon>
        <taxon>Cytheroidea</taxon>
        <taxon>Cytherideidae</taxon>
        <taxon>Cyprideis</taxon>
    </lineage>
</organism>
<dbReference type="Gene3D" id="3.30.1330.40">
    <property type="entry name" value="RutC-like"/>
    <property type="match status" value="1"/>
</dbReference>
<protein>
    <submittedName>
        <fullName evidence="2">Uncharacterized protein</fullName>
    </submittedName>
</protein>
<name>A0A7R8WKY9_9CRUS</name>
<dbReference type="Pfam" id="PF01042">
    <property type="entry name" value="Ribonuc_L-PSP"/>
    <property type="match status" value="1"/>
</dbReference>
<gene>
    <name evidence="2" type="ORF">CTOB1V02_LOCUS8790</name>
</gene>
<dbReference type="EMBL" id="OB663075">
    <property type="protein sequence ID" value="CAD7230934.1"/>
    <property type="molecule type" value="Genomic_DNA"/>
</dbReference>
<evidence type="ECO:0000313" key="2">
    <source>
        <dbReference type="EMBL" id="CAD7230934.1"/>
    </source>
</evidence>
<dbReference type="PANTHER" id="PTHR11803:SF39">
    <property type="entry name" value="2-IMINOBUTANOATE_2-IMINOPROPANOATE DEAMINASE"/>
    <property type="match status" value="1"/>
</dbReference>
<dbReference type="OrthoDB" id="309640at2759"/>
<dbReference type="AlphaFoldDB" id="A0A7R8WKY9"/>
<proteinExistence type="inferred from homology"/>
<dbReference type="FunFam" id="3.30.1330.40:FF:000001">
    <property type="entry name" value="L-PSP family endoribonuclease"/>
    <property type="match status" value="1"/>
</dbReference>
<sequence length="141" mass="15400">MKASQSIRRFLSTSMASSRRFIVPEGQTRLGPYSPAVVVGKHIFVSGQLGLNAHGTLAEGIKEQTKQALQNLANVLTASDSNLNDVVKTTVFLKHMTDFPEMNQIYAEFFTQNLPARSAIEISELPKPGALVEIEAVAIKE</sequence>
<dbReference type="InterPro" id="IPR035959">
    <property type="entry name" value="RutC-like_sf"/>
</dbReference>
<accession>A0A7R8WKY9</accession>
<dbReference type="CDD" id="cd00448">
    <property type="entry name" value="YjgF_YER057c_UK114_family"/>
    <property type="match status" value="1"/>
</dbReference>
<dbReference type="PROSITE" id="PS01094">
    <property type="entry name" value="UPF0076"/>
    <property type="match status" value="1"/>
</dbReference>
<dbReference type="NCBIfam" id="TIGR00004">
    <property type="entry name" value="Rid family detoxifying hydrolase"/>
    <property type="match status" value="1"/>
</dbReference>